<sequence length="313" mass="34079">MESELFPFVVAVLYLVFAAVAVTTLRRALSDRRRRRHLDRHGVPARARVVRVEPMDRSLNGGAGHPVLVEIHGCEGHRWQHRVTDGLGGFVVAEGAWLSVRHSPEDPELLRVEEVNGPHGPFPVCPERGRWNAVAPFVLPVCVIAVMVMIPLVILAGNANPTVFLVVPLAIPVVGAVLLTVSLVRGAGERRRRRRSVETTGTVTDQWEQRVSTGGRGNTRVVIVCTVRFALPDGREVHTRSPRSPHWGQLSVGQPVRVNYSPDFPPRFQLAELDTKRAAEFVVPAVVGLMMLLIGGIVSAGILASALLSGPPT</sequence>
<organism evidence="3 4">
    <name type="scientific">Haloactinospora alba</name>
    <dbReference type="NCBI Taxonomy" id="405555"/>
    <lineage>
        <taxon>Bacteria</taxon>
        <taxon>Bacillati</taxon>
        <taxon>Actinomycetota</taxon>
        <taxon>Actinomycetes</taxon>
        <taxon>Streptosporangiales</taxon>
        <taxon>Nocardiopsidaceae</taxon>
        <taxon>Haloactinospora</taxon>
    </lineage>
</organism>
<evidence type="ECO:0000256" key="1">
    <source>
        <dbReference type="SAM" id="Phobius"/>
    </source>
</evidence>
<dbReference type="InterPro" id="IPR021994">
    <property type="entry name" value="DUF3592"/>
</dbReference>
<dbReference type="OrthoDB" id="3427907at2"/>
<dbReference type="Pfam" id="PF12158">
    <property type="entry name" value="DUF3592"/>
    <property type="match status" value="1"/>
</dbReference>
<accession>A0A543NN14</accession>
<protein>
    <submittedName>
        <fullName evidence="3">Uncharacterized protein DUF3592</fullName>
    </submittedName>
</protein>
<feature type="transmembrane region" description="Helical" evidence="1">
    <location>
        <begin position="137"/>
        <end position="157"/>
    </location>
</feature>
<keyword evidence="1" id="KW-0812">Transmembrane</keyword>
<evidence type="ECO:0000313" key="4">
    <source>
        <dbReference type="Proteomes" id="UP000317422"/>
    </source>
</evidence>
<keyword evidence="4" id="KW-1185">Reference proteome</keyword>
<name>A0A543NN14_9ACTN</name>
<keyword evidence="1" id="KW-0472">Membrane</keyword>
<reference evidence="3 4" key="1">
    <citation type="submission" date="2019-06" db="EMBL/GenBank/DDBJ databases">
        <title>Sequencing the genomes of 1000 actinobacteria strains.</title>
        <authorList>
            <person name="Klenk H.-P."/>
        </authorList>
    </citation>
    <scope>NUCLEOTIDE SEQUENCE [LARGE SCALE GENOMIC DNA]</scope>
    <source>
        <strain evidence="3 4">DSM 45015</strain>
    </source>
</reference>
<evidence type="ECO:0000259" key="2">
    <source>
        <dbReference type="Pfam" id="PF12158"/>
    </source>
</evidence>
<keyword evidence="1" id="KW-1133">Transmembrane helix</keyword>
<gene>
    <name evidence="3" type="ORF">FHX37_3221</name>
</gene>
<dbReference type="RefSeq" id="WP_141924611.1">
    <property type="nucleotide sequence ID" value="NZ_VFQC01000001.1"/>
</dbReference>
<feature type="transmembrane region" description="Helical" evidence="1">
    <location>
        <begin position="163"/>
        <end position="184"/>
    </location>
</feature>
<dbReference type="EMBL" id="VFQC01000001">
    <property type="protein sequence ID" value="TQN33216.1"/>
    <property type="molecule type" value="Genomic_DNA"/>
</dbReference>
<proteinExistence type="predicted"/>
<dbReference type="Proteomes" id="UP000317422">
    <property type="component" value="Unassembled WGS sequence"/>
</dbReference>
<dbReference type="AlphaFoldDB" id="A0A543NN14"/>
<feature type="transmembrane region" description="Helical" evidence="1">
    <location>
        <begin position="281"/>
        <end position="308"/>
    </location>
</feature>
<evidence type="ECO:0000313" key="3">
    <source>
        <dbReference type="EMBL" id="TQN33216.1"/>
    </source>
</evidence>
<comment type="caution">
    <text evidence="3">The sequence shown here is derived from an EMBL/GenBank/DDBJ whole genome shotgun (WGS) entry which is preliminary data.</text>
</comment>
<feature type="domain" description="DUF3592" evidence="2">
    <location>
        <begin position="199"/>
        <end position="268"/>
    </location>
</feature>
<feature type="transmembrane region" description="Helical" evidence="1">
    <location>
        <begin position="6"/>
        <end position="25"/>
    </location>
</feature>